<dbReference type="NCBIfam" id="NF002634">
    <property type="entry name" value="PRK02304.1-3"/>
    <property type="match status" value="1"/>
</dbReference>
<dbReference type="KEGG" id="tfr:BR63_02595"/>
<evidence type="ECO:0000313" key="15">
    <source>
        <dbReference type="Proteomes" id="UP000515847"/>
    </source>
</evidence>
<dbReference type="Proteomes" id="UP000515847">
    <property type="component" value="Chromosome"/>
</dbReference>
<dbReference type="GO" id="GO:0044209">
    <property type="term" value="P:AMP salvage"/>
    <property type="evidence" value="ECO:0007669"/>
    <property type="project" value="UniProtKB-UniRule"/>
</dbReference>
<comment type="subunit">
    <text evidence="6 12">Homodimer.</text>
</comment>
<dbReference type="Gene3D" id="3.40.50.2020">
    <property type="match status" value="1"/>
</dbReference>
<evidence type="ECO:0000256" key="7">
    <source>
        <dbReference type="ARBA" id="ARBA00011893"/>
    </source>
</evidence>
<reference evidence="14 15" key="1">
    <citation type="journal article" date="2019" name="Front. Microbiol.">
        <title>Thermoanaerosceptrum fracticalcis gen. nov. sp. nov., a Novel Fumarate-Fermenting Microorganism From a Deep Fractured Carbonate Aquifer of the US Great Basin.</title>
        <authorList>
            <person name="Hamilton-Brehm S.D."/>
            <person name="Stewart L.E."/>
            <person name="Zavarin M."/>
            <person name="Caldwell M."/>
            <person name="Lawson P.A."/>
            <person name="Onstott T.C."/>
            <person name="Grzymski J."/>
            <person name="Neveux I."/>
            <person name="Lollar B.S."/>
            <person name="Russell C.E."/>
            <person name="Moser D.P."/>
        </authorList>
    </citation>
    <scope>NUCLEOTIDE SEQUENCE [LARGE SCALE GENOMIC DNA]</scope>
    <source>
        <strain evidence="14 15">DRI-13</strain>
    </source>
</reference>
<evidence type="ECO:0000256" key="6">
    <source>
        <dbReference type="ARBA" id="ARBA00011738"/>
    </source>
</evidence>
<evidence type="ECO:0000256" key="3">
    <source>
        <dbReference type="ARBA" id="ARBA00004496"/>
    </source>
</evidence>
<keyword evidence="9 12" id="KW-0328">Glycosyltransferase</keyword>
<organism evidence="14 15">
    <name type="scientific">Thermanaerosceptrum fracticalcis</name>
    <dbReference type="NCBI Taxonomy" id="1712410"/>
    <lineage>
        <taxon>Bacteria</taxon>
        <taxon>Bacillati</taxon>
        <taxon>Bacillota</taxon>
        <taxon>Clostridia</taxon>
        <taxon>Eubacteriales</taxon>
        <taxon>Peptococcaceae</taxon>
        <taxon>Thermanaerosceptrum</taxon>
    </lineage>
</organism>
<evidence type="ECO:0000256" key="1">
    <source>
        <dbReference type="ARBA" id="ARBA00000868"/>
    </source>
</evidence>
<dbReference type="NCBIfam" id="NF002636">
    <property type="entry name" value="PRK02304.1-5"/>
    <property type="match status" value="1"/>
</dbReference>
<dbReference type="SUPFAM" id="SSF53271">
    <property type="entry name" value="PRTase-like"/>
    <property type="match status" value="1"/>
</dbReference>
<gene>
    <name evidence="12" type="primary">apt</name>
    <name evidence="14" type="ORF">BR63_02595</name>
</gene>
<dbReference type="Pfam" id="PF00156">
    <property type="entry name" value="Pribosyltran"/>
    <property type="match status" value="1"/>
</dbReference>
<keyword evidence="10 12" id="KW-0808">Transferase</keyword>
<comment type="similarity">
    <text evidence="5 12">Belongs to the purine/pyrimidine phosphoribosyltransferase family.</text>
</comment>
<dbReference type="HAMAP" id="MF_00004">
    <property type="entry name" value="Aden_phosphoribosyltr"/>
    <property type="match status" value="1"/>
</dbReference>
<evidence type="ECO:0000313" key="14">
    <source>
        <dbReference type="EMBL" id="QNB45295.1"/>
    </source>
</evidence>
<dbReference type="GO" id="GO:0006168">
    <property type="term" value="P:adenine salvage"/>
    <property type="evidence" value="ECO:0007669"/>
    <property type="project" value="InterPro"/>
</dbReference>
<evidence type="ECO:0000256" key="10">
    <source>
        <dbReference type="ARBA" id="ARBA00022679"/>
    </source>
</evidence>
<dbReference type="FunFam" id="3.40.50.2020:FF:000004">
    <property type="entry name" value="Adenine phosphoribosyltransferase"/>
    <property type="match status" value="1"/>
</dbReference>
<evidence type="ECO:0000256" key="8">
    <source>
        <dbReference type="ARBA" id="ARBA00022490"/>
    </source>
</evidence>
<dbReference type="RefSeq" id="WP_034421743.1">
    <property type="nucleotide sequence ID" value="NZ_CP045798.1"/>
</dbReference>
<name>A0A7G6DZP1_THEFR</name>
<dbReference type="InterPro" id="IPR050054">
    <property type="entry name" value="UPRTase/APRTase"/>
</dbReference>
<dbReference type="UniPathway" id="UPA00588">
    <property type="reaction ID" value="UER00646"/>
</dbReference>
<evidence type="ECO:0000256" key="5">
    <source>
        <dbReference type="ARBA" id="ARBA00008391"/>
    </source>
</evidence>
<sequence>MDIKEFIRNVPDFPRKGIQFKDITPLLANGQALRFVIKSLADEFRDKDIELVVGPEARGFLIGAPLAYELGAGFVPVRKEGKLPYHTLKGEYTLEYGEDKLEIHTDSIKKGQKVLIVDDLLATGGTIKTVVDLVEKLEGNIVGLAFLIELGFLEGRKVLARYDVRSLLEF</sequence>
<comment type="pathway">
    <text evidence="4 12">Purine metabolism; AMP biosynthesis via salvage pathway; AMP from adenine: step 1/1.</text>
</comment>
<evidence type="ECO:0000256" key="2">
    <source>
        <dbReference type="ARBA" id="ARBA00003968"/>
    </source>
</evidence>
<protein>
    <recommendedName>
        <fullName evidence="7 12">Adenine phosphoribosyltransferase</fullName>
        <shortName evidence="12">APRT</shortName>
        <ecNumber evidence="7 12">2.4.2.7</ecNumber>
    </recommendedName>
</protein>
<comment type="catalytic activity">
    <reaction evidence="1 12">
        <text>AMP + diphosphate = 5-phospho-alpha-D-ribose 1-diphosphate + adenine</text>
        <dbReference type="Rhea" id="RHEA:16609"/>
        <dbReference type="ChEBI" id="CHEBI:16708"/>
        <dbReference type="ChEBI" id="CHEBI:33019"/>
        <dbReference type="ChEBI" id="CHEBI:58017"/>
        <dbReference type="ChEBI" id="CHEBI:456215"/>
        <dbReference type="EC" id="2.4.2.7"/>
    </reaction>
</comment>
<dbReference type="GO" id="GO:0005737">
    <property type="term" value="C:cytoplasm"/>
    <property type="evidence" value="ECO:0007669"/>
    <property type="project" value="UniProtKB-SubCell"/>
</dbReference>
<dbReference type="NCBIfam" id="NF002633">
    <property type="entry name" value="PRK02304.1-2"/>
    <property type="match status" value="1"/>
</dbReference>
<evidence type="ECO:0000256" key="12">
    <source>
        <dbReference type="HAMAP-Rule" id="MF_00004"/>
    </source>
</evidence>
<keyword evidence="11 12" id="KW-0660">Purine salvage</keyword>
<evidence type="ECO:0000256" key="4">
    <source>
        <dbReference type="ARBA" id="ARBA00004659"/>
    </source>
</evidence>
<dbReference type="GO" id="GO:0003999">
    <property type="term" value="F:adenine phosphoribosyltransferase activity"/>
    <property type="evidence" value="ECO:0007669"/>
    <property type="project" value="UniProtKB-UniRule"/>
</dbReference>
<keyword evidence="15" id="KW-1185">Reference proteome</keyword>
<dbReference type="InterPro" id="IPR029057">
    <property type="entry name" value="PRTase-like"/>
</dbReference>
<dbReference type="PANTHER" id="PTHR32315:SF3">
    <property type="entry name" value="ADENINE PHOSPHORIBOSYLTRANSFERASE"/>
    <property type="match status" value="1"/>
</dbReference>
<dbReference type="AlphaFoldDB" id="A0A7G6DZP1"/>
<dbReference type="EMBL" id="CP045798">
    <property type="protein sequence ID" value="QNB45295.1"/>
    <property type="molecule type" value="Genomic_DNA"/>
</dbReference>
<evidence type="ECO:0000256" key="11">
    <source>
        <dbReference type="ARBA" id="ARBA00022726"/>
    </source>
</evidence>
<dbReference type="EC" id="2.4.2.7" evidence="7 12"/>
<dbReference type="GO" id="GO:0002055">
    <property type="term" value="F:adenine binding"/>
    <property type="evidence" value="ECO:0007669"/>
    <property type="project" value="TreeGrafter"/>
</dbReference>
<comment type="subcellular location">
    <subcellularLocation>
        <location evidence="3 12">Cytoplasm</location>
    </subcellularLocation>
</comment>
<feature type="domain" description="Phosphoribosyltransferase" evidence="13">
    <location>
        <begin position="30"/>
        <end position="149"/>
    </location>
</feature>
<dbReference type="GO" id="GO:0006166">
    <property type="term" value="P:purine ribonucleoside salvage"/>
    <property type="evidence" value="ECO:0007669"/>
    <property type="project" value="UniProtKB-UniRule"/>
</dbReference>
<dbReference type="OrthoDB" id="9803963at2"/>
<dbReference type="GO" id="GO:0016208">
    <property type="term" value="F:AMP binding"/>
    <property type="evidence" value="ECO:0007669"/>
    <property type="project" value="TreeGrafter"/>
</dbReference>
<dbReference type="InterPro" id="IPR005764">
    <property type="entry name" value="Ade_phspho_trans"/>
</dbReference>
<dbReference type="CDD" id="cd06223">
    <property type="entry name" value="PRTases_typeI"/>
    <property type="match status" value="1"/>
</dbReference>
<dbReference type="PANTHER" id="PTHR32315">
    <property type="entry name" value="ADENINE PHOSPHORIBOSYLTRANSFERASE"/>
    <property type="match status" value="1"/>
</dbReference>
<evidence type="ECO:0000259" key="13">
    <source>
        <dbReference type="Pfam" id="PF00156"/>
    </source>
</evidence>
<dbReference type="InterPro" id="IPR000836">
    <property type="entry name" value="PRTase_dom"/>
</dbReference>
<dbReference type="NCBIfam" id="TIGR01090">
    <property type="entry name" value="apt"/>
    <property type="match status" value="1"/>
</dbReference>
<comment type="function">
    <text evidence="2 12">Catalyzes a salvage reaction resulting in the formation of AMP, that is energically less costly than de novo synthesis.</text>
</comment>
<keyword evidence="8 12" id="KW-0963">Cytoplasm</keyword>
<evidence type="ECO:0000256" key="9">
    <source>
        <dbReference type="ARBA" id="ARBA00022676"/>
    </source>
</evidence>
<accession>A0A7G6DZP1</accession>
<proteinExistence type="inferred from homology"/>